<comment type="caution">
    <text evidence="1">The sequence shown here is derived from an EMBL/GenBank/DDBJ whole genome shotgun (WGS) entry which is preliminary data.</text>
</comment>
<reference evidence="1 2" key="1">
    <citation type="journal article" date="2017" name="Curr. Biol.">
        <title>The Evolution of Venom by Co-option of Single-Copy Genes.</title>
        <authorList>
            <person name="Martinson E.O."/>
            <person name="Mrinalini"/>
            <person name="Kelkar Y.D."/>
            <person name="Chang C.H."/>
            <person name="Werren J.H."/>
        </authorList>
    </citation>
    <scope>NUCLEOTIDE SEQUENCE [LARGE SCALE GENOMIC DNA]</scope>
    <source>
        <strain evidence="1 2">Alberta</strain>
        <tissue evidence="1">Whole body</tissue>
    </source>
</reference>
<evidence type="ECO:0000313" key="2">
    <source>
        <dbReference type="Proteomes" id="UP000215335"/>
    </source>
</evidence>
<name>A0A232EQ66_9HYME</name>
<organism evidence="1 2">
    <name type="scientific">Trichomalopsis sarcophagae</name>
    <dbReference type="NCBI Taxonomy" id="543379"/>
    <lineage>
        <taxon>Eukaryota</taxon>
        <taxon>Metazoa</taxon>
        <taxon>Ecdysozoa</taxon>
        <taxon>Arthropoda</taxon>
        <taxon>Hexapoda</taxon>
        <taxon>Insecta</taxon>
        <taxon>Pterygota</taxon>
        <taxon>Neoptera</taxon>
        <taxon>Endopterygota</taxon>
        <taxon>Hymenoptera</taxon>
        <taxon>Apocrita</taxon>
        <taxon>Proctotrupomorpha</taxon>
        <taxon>Chalcidoidea</taxon>
        <taxon>Pteromalidae</taxon>
        <taxon>Pteromalinae</taxon>
        <taxon>Trichomalopsis</taxon>
    </lineage>
</organism>
<dbReference type="Proteomes" id="UP000215335">
    <property type="component" value="Unassembled WGS sequence"/>
</dbReference>
<proteinExistence type="predicted"/>
<gene>
    <name evidence="1" type="ORF">TSAR_001972</name>
</gene>
<keyword evidence="2" id="KW-1185">Reference proteome</keyword>
<protein>
    <submittedName>
        <fullName evidence="1">Uncharacterized protein</fullName>
    </submittedName>
</protein>
<dbReference type="AlphaFoldDB" id="A0A232EQ66"/>
<accession>A0A232EQ66</accession>
<dbReference type="EMBL" id="NNAY01002819">
    <property type="protein sequence ID" value="OXU20504.1"/>
    <property type="molecule type" value="Genomic_DNA"/>
</dbReference>
<sequence length="83" mass="9418">MNVRLAAQTVYLGTSDGTPVIDCARKTGFVALNYKQKEEKKYLIGNRTPKKKHLAMCLKPHDHLRIQIAINSKWLMIIIPLTA</sequence>
<evidence type="ECO:0000313" key="1">
    <source>
        <dbReference type="EMBL" id="OXU20504.1"/>
    </source>
</evidence>